<reference evidence="2 4" key="1">
    <citation type="submission" date="2024-05" db="EMBL/GenBank/DDBJ databases">
        <title>Whole genome sequences of Mycobacterium canettii strains associated with human tuberculosis in Canada.</title>
        <authorList>
            <person name="Islam M.R."/>
            <person name="Soualhine H."/>
        </authorList>
    </citation>
    <scope>NUCLEOTIDE SEQUENCE [LARGE SCALE GENOMIC DNA]</scope>
    <source>
        <strain evidence="2 4">1901080</strain>
    </source>
</reference>
<dbReference type="Proteomes" id="UP001485476">
    <property type="component" value="Unassembled WGS sequence"/>
</dbReference>
<evidence type="ECO:0000256" key="1">
    <source>
        <dbReference type="SAM" id="MobiDB-lite"/>
    </source>
</evidence>
<comment type="caution">
    <text evidence="2">The sequence shown here is derived from an EMBL/GenBank/DDBJ whole genome shotgun (WGS) entry which is preliminary data.</text>
</comment>
<keyword evidence="4" id="KW-1185">Reference proteome</keyword>
<dbReference type="EMBL" id="JBEEEP010000020">
    <property type="protein sequence ID" value="MEQ6320478.1"/>
    <property type="molecule type" value="Genomic_DNA"/>
</dbReference>
<evidence type="ECO:0008006" key="5">
    <source>
        <dbReference type="Google" id="ProtNLM"/>
    </source>
</evidence>
<dbReference type="RefSeq" id="WP_251984118.1">
    <property type="nucleotide sequence ID" value="NZ_JBEEEO010000089.1"/>
</dbReference>
<sequence length="33" mass="3963">WLPPAHLDHGQPRINRYHHPEKILCEPDDDEPH</sequence>
<accession>A0ABV1MHG8</accession>
<name>A0ABV1MHG8_9MYCO</name>
<gene>
    <name evidence="2" type="ORF">ABDZ14_09385</name>
    <name evidence="3" type="ORF">ABDZ14_20410</name>
</gene>
<evidence type="ECO:0000313" key="2">
    <source>
        <dbReference type="EMBL" id="MEQ6320478.1"/>
    </source>
</evidence>
<feature type="non-terminal residue" evidence="2">
    <location>
        <position position="1"/>
    </location>
</feature>
<evidence type="ECO:0000313" key="4">
    <source>
        <dbReference type="Proteomes" id="UP001485476"/>
    </source>
</evidence>
<proteinExistence type="predicted"/>
<evidence type="ECO:0000313" key="3">
    <source>
        <dbReference type="EMBL" id="MEQ6322558.1"/>
    </source>
</evidence>
<protein>
    <recommendedName>
        <fullName evidence="5">HNH endonuclease</fullName>
    </recommendedName>
</protein>
<dbReference type="EMBL" id="JBEEEP010000085">
    <property type="protein sequence ID" value="MEQ6322558.1"/>
    <property type="molecule type" value="Genomic_DNA"/>
</dbReference>
<organism evidence="2 4">
    <name type="scientific">Mycobacterium canetti</name>
    <dbReference type="NCBI Taxonomy" id="78331"/>
    <lineage>
        <taxon>Bacteria</taxon>
        <taxon>Bacillati</taxon>
        <taxon>Actinomycetota</taxon>
        <taxon>Actinomycetes</taxon>
        <taxon>Mycobacteriales</taxon>
        <taxon>Mycobacteriaceae</taxon>
        <taxon>Mycobacterium</taxon>
        <taxon>Mycobacterium tuberculosis complex</taxon>
    </lineage>
</organism>
<feature type="region of interest" description="Disordered" evidence="1">
    <location>
        <begin position="1"/>
        <end position="33"/>
    </location>
</feature>
<feature type="compositionally biased region" description="Basic and acidic residues" evidence="1">
    <location>
        <begin position="1"/>
        <end position="11"/>
    </location>
</feature>